<evidence type="ECO:0000259" key="4">
    <source>
        <dbReference type="PROSITE" id="PS50948"/>
    </source>
</evidence>
<keyword evidence="7" id="KW-1185">Reference proteome</keyword>
<dbReference type="GO" id="GO:0006508">
    <property type="term" value="P:proteolysis"/>
    <property type="evidence" value="ECO:0007669"/>
    <property type="project" value="InterPro"/>
</dbReference>
<evidence type="ECO:0000256" key="1">
    <source>
        <dbReference type="ARBA" id="ARBA00022737"/>
    </source>
</evidence>
<dbReference type="Pfam" id="PF00024">
    <property type="entry name" value="PAN_1"/>
    <property type="match status" value="1"/>
</dbReference>
<accession>A0A485KX76</accession>
<dbReference type="AlphaFoldDB" id="A0A485KX76"/>
<keyword evidence="2" id="KW-1015">Disulfide bond</keyword>
<dbReference type="EMBL" id="CAADRA010005370">
    <property type="protein sequence ID" value="VFT89153.1"/>
    <property type="molecule type" value="Genomic_DNA"/>
</dbReference>
<dbReference type="Pfam" id="PF14295">
    <property type="entry name" value="PAN_4"/>
    <property type="match status" value="3"/>
</dbReference>
<dbReference type="Gene3D" id="3.50.4.10">
    <property type="entry name" value="Hepatocyte Growth Factor"/>
    <property type="match status" value="4"/>
</dbReference>
<feature type="domain" description="Apple" evidence="4">
    <location>
        <begin position="261"/>
        <end position="329"/>
    </location>
</feature>
<gene>
    <name evidence="6" type="primary">Aste57867_12300</name>
    <name evidence="5" type="ORF">As57867_012254</name>
    <name evidence="6" type="ORF">ASTE57867_12300</name>
</gene>
<protein>
    <submittedName>
        <fullName evidence="6">Aste57867_12300 protein</fullName>
    </submittedName>
</protein>
<dbReference type="PROSITE" id="PS50948">
    <property type="entry name" value="PAN"/>
    <property type="match status" value="1"/>
</dbReference>
<sequence>MAKLAFLSLLATATANTWTNTTETATLLGSSCSAIQENTDYDGNNLSSTKQLSAELCCADCRANPHCALYVWFQGKCYLKTKAGAKQINARGRRAAFVSTTTTTTLAPPTVPPFTSMCSALLPNTDYEGHDIGAVNREMADQCCDVCKVTPGCALFVHVDQVCWLKSAKGKASFKLGAQASMIDADTPKCGPTEANTDYAGDNLYGSGSAADLFSCCVGCQMNRDCNAYSFVEATQECSLKSGRTGTSAKSGVTSGRVYKCTPIEMGVDYVGNDLADVAADAADDCCALCRNLDGCKAFSYADGTCYLKSDKGATTTNVDVQSIGHPFCLNGFIVVLSASHSKIVFI</sequence>
<evidence type="ECO:0000313" key="7">
    <source>
        <dbReference type="Proteomes" id="UP000332933"/>
    </source>
</evidence>
<name>A0A485KX76_9STRA</name>
<feature type="signal peptide" evidence="3">
    <location>
        <begin position="1"/>
        <end position="15"/>
    </location>
</feature>
<dbReference type="InterPro" id="IPR003609">
    <property type="entry name" value="Pan_app"/>
</dbReference>
<dbReference type="Proteomes" id="UP000332933">
    <property type="component" value="Unassembled WGS sequence"/>
</dbReference>
<dbReference type="PANTHER" id="PTHR33946">
    <property type="match status" value="1"/>
</dbReference>
<evidence type="ECO:0000256" key="2">
    <source>
        <dbReference type="ARBA" id="ARBA00023157"/>
    </source>
</evidence>
<evidence type="ECO:0000256" key="3">
    <source>
        <dbReference type="SAM" id="SignalP"/>
    </source>
</evidence>
<reference evidence="5" key="2">
    <citation type="submission" date="2019-06" db="EMBL/GenBank/DDBJ databases">
        <title>Genomics analysis of Aphanomyces spp. identifies a new class of oomycete effector associated with host adaptation.</title>
        <authorList>
            <person name="Gaulin E."/>
        </authorList>
    </citation>
    <scope>NUCLEOTIDE SEQUENCE</scope>
    <source>
        <strain evidence="5">CBS 578.67</strain>
    </source>
</reference>
<dbReference type="GO" id="GO:0005576">
    <property type="term" value="C:extracellular region"/>
    <property type="evidence" value="ECO:0007669"/>
    <property type="project" value="InterPro"/>
</dbReference>
<dbReference type="InterPro" id="IPR000177">
    <property type="entry name" value="Apple"/>
</dbReference>
<proteinExistence type="predicted"/>
<dbReference type="SMART" id="SM00223">
    <property type="entry name" value="APPLE"/>
    <property type="match status" value="4"/>
</dbReference>
<dbReference type="SUPFAM" id="SSF57414">
    <property type="entry name" value="Hairpin loop containing domain-like"/>
    <property type="match status" value="2"/>
</dbReference>
<dbReference type="OrthoDB" id="160645at2759"/>
<dbReference type="PANTHER" id="PTHR33946:SF4">
    <property type="entry name" value="COAGULATION FACTOR XI"/>
    <property type="match status" value="1"/>
</dbReference>
<keyword evidence="1" id="KW-0677">Repeat</keyword>
<keyword evidence="3" id="KW-0732">Signal</keyword>
<organism evidence="6 7">
    <name type="scientific">Aphanomyces stellatus</name>
    <dbReference type="NCBI Taxonomy" id="120398"/>
    <lineage>
        <taxon>Eukaryota</taxon>
        <taxon>Sar</taxon>
        <taxon>Stramenopiles</taxon>
        <taxon>Oomycota</taxon>
        <taxon>Saprolegniomycetes</taxon>
        <taxon>Saprolegniales</taxon>
        <taxon>Verrucalvaceae</taxon>
        <taxon>Aphanomyces</taxon>
    </lineage>
</organism>
<evidence type="ECO:0000313" key="5">
    <source>
        <dbReference type="EMBL" id="KAF0696987.1"/>
    </source>
</evidence>
<feature type="chain" id="PRO_5033826139" evidence="3">
    <location>
        <begin position="16"/>
        <end position="347"/>
    </location>
</feature>
<reference evidence="6 7" key="1">
    <citation type="submission" date="2019-03" db="EMBL/GenBank/DDBJ databases">
        <authorList>
            <person name="Gaulin E."/>
            <person name="Dumas B."/>
        </authorList>
    </citation>
    <scope>NUCLEOTIDE SEQUENCE [LARGE SCALE GENOMIC DNA]</scope>
    <source>
        <strain evidence="6">CBS 568.67</strain>
    </source>
</reference>
<evidence type="ECO:0000313" key="6">
    <source>
        <dbReference type="EMBL" id="VFT89153.1"/>
    </source>
</evidence>
<dbReference type="EMBL" id="VJMH01005349">
    <property type="protein sequence ID" value="KAF0696987.1"/>
    <property type="molecule type" value="Genomic_DNA"/>
</dbReference>